<dbReference type="RefSeq" id="WP_243516717.1">
    <property type="nucleotide sequence ID" value="NZ_CP094534.1"/>
</dbReference>
<organism evidence="2 3">
    <name type="scientific">Hymenobacter monticola</name>
    <dbReference type="NCBI Taxonomy" id="1705399"/>
    <lineage>
        <taxon>Bacteria</taxon>
        <taxon>Pseudomonadati</taxon>
        <taxon>Bacteroidota</taxon>
        <taxon>Cytophagia</taxon>
        <taxon>Cytophagales</taxon>
        <taxon>Hymenobacteraceae</taxon>
        <taxon>Hymenobacter</taxon>
    </lineage>
</organism>
<keyword evidence="3" id="KW-1185">Reference proteome</keyword>
<gene>
    <name evidence="2" type="ORF">MTP16_05840</name>
</gene>
<feature type="chain" id="PRO_5046839725" description="YkuD domain-containing protein" evidence="1">
    <location>
        <begin position="25"/>
        <end position="379"/>
    </location>
</feature>
<evidence type="ECO:0008006" key="4">
    <source>
        <dbReference type="Google" id="ProtNLM"/>
    </source>
</evidence>
<keyword evidence="1" id="KW-0732">Signal</keyword>
<proteinExistence type="predicted"/>
<sequence length="379" mass="43282">MEMPSWWRALLIALSMGLPLASWGQNDTAAAFQPLLRRLYSERFYNAFKTPASFSLPIVYRDSVFDADKQRVLNFELQLADEPLALKRRIVQLNGHGYPVAYPVVFQNHLVALFKNGKFGCYNLNDLAPNDALERQLNTNNWKQFWLLNGKLVAQSASRTYSFEPASGWHLSKQPVPLGQRPKLYEDARYVAYSDCNGEFGGTVYFYNKQTRKTHRANATCANSLWQEDGKYRLLTSLGHLMGSAGCAIIPDPDVLPLATHSANEKVNWQYRFTLPEKGVTPVFRFHGLQLLSGFNWHNKNLYLMNWRQTSFLVTISNQVITIVDPLFADNLYTHDPITNSYSSDLAVSNINLFDLGERTVLATLIWQGQQLTKVEWNE</sequence>
<evidence type="ECO:0000313" key="2">
    <source>
        <dbReference type="EMBL" id="UOE35170.1"/>
    </source>
</evidence>
<evidence type="ECO:0000313" key="3">
    <source>
        <dbReference type="Proteomes" id="UP000831390"/>
    </source>
</evidence>
<accession>A0ABY4BEU4</accession>
<protein>
    <recommendedName>
        <fullName evidence="4">YkuD domain-containing protein</fullName>
    </recommendedName>
</protein>
<dbReference type="EMBL" id="CP094534">
    <property type="protein sequence ID" value="UOE35170.1"/>
    <property type="molecule type" value="Genomic_DNA"/>
</dbReference>
<feature type="signal peptide" evidence="1">
    <location>
        <begin position="1"/>
        <end position="24"/>
    </location>
</feature>
<reference evidence="2 3" key="1">
    <citation type="submission" date="2022-03" db="EMBL/GenBank/DDBJ databases">
        <title>Hymenobactersp. isolated from the air.</title>
        <authorList>
            <person name="Won M."/>
            <person name="Kwon S.-W."/>
        </authorList>
    </citation>
    <scope>NUCLEOTIDE SEQUENCE [LARGE SCALE GENOMIC DNA]</scope>
    <source>
        <strain evidence="2 3">KACC 22596</strain>
    </source>
</reference>
<dbReference type="Proteomes" id="UP000831390">
    <property type="component" value="Chromosome"/>
</dbReference>
<evidence type="ECO:0000256" key="1">
    <source>
        <dbReference type="SAM" id="SignalP"/>
    </source>
</evidence>
<name>A0ABY4BEU4_9BACT</name>